<organism evidence="1 2">
    <name type="scientific">Pisum sativum</name>
    <name type="common">Garden pea</name>
    <name type="synonym">Lathyrus oleraceus</name>
    <dbReference type="NCBI Taxonomy" id="3888"/>
    <lineage>
        <taxon>Eukaryota</taxon>
        <taxon>Viridiplantae</taxon>
        <taxon>Streptophyta</taxon>
        <taxon>Embryophyta</taxon>
        <taxon>Tracheophyta</taxon>
        <taxon>Spermatophyta</taxon>
        <taxon>Magnoliopsida</taxon>
        <taxon>eudicotyledons</taxon>
        <taxon>Gunneridae</taxon>
        <taxon>Pentapetalae</taxon>
        <taxon>rosids</taxon>
        <taxon>fabids</taxon>
        <taxon>Fabales</taxon>
        <taxon>Fabaceae</taxon>
        <taxon>Papilionoideae</taxon>
        <taxon>50 kb inversion clade</taxon>
        <taxon>NPAAA clade</taxon>
        <taxon>Hologalegina</taxon>
        <taxon>IRL clade</taxon>
        <taxon>Fabeae</taxon>
        <taxon>Lathyrus</taxon>
    </lineage>
</organism>
<dbReference type="Gene3D" id="3.40.50.300">
    <property type="entry name" value="P-loop containing nucleotide triphosphate hydrolases"/>
    <property type="match status" value="1"/>
</dbReference>
<dbReference type="Proteomes" id="UP001058974">
    <property type="component" value="Chromosome 3"/>
</dbReference>
<proteinExistence type="predicted"/>
<dbReference type="AlphaFoldDB" id="A0A9D4Y199"/>
<name>A0A9D4Y199_PEA</name>
<reference evidence="1 2" key="1">
    <citation type="journal article" date="2022" name="Nat. Genet.">
        <title>Improved pea reference genome and pan-genome highlight genomic features and evolutionary characteristics.</title>
        <authorList>
            <person name="Yang T."/>
            <person name="Liu R."/>
            <person name="Luo Y."/>
            <person name="Hu S."/>
            <person name="Wang D."/>
            <person name="Wang C."/>
            <person name="Pandey M.K."/>
            <person name="Ge S."/>
            <person name="Xu Q."/>
            <person name="Li N."/>
            <person name="Li G."/>
            <person name="Huang Y."/>
            <person name="Saxena R.K."/>
            <person name="Ji Y."/>
            <person name="Li M."/>
            <person name="Yan X."/>
            <person name="He Y."/>
            <person name="Liu Y."/>
            <person name="Wang X."/>
            <person name="Xiang C."/>
            <person name="Varshney R.K."/>
            <person name="Ding H."/>
            <person name="Gao S."/>
            <person name="Zong X."/>
        </authorList>
    </citation>
    <scope>NUCLEOTIDE SEQUENCE [LARGE SCALE GENOMIC DNA]</scope>
    <source>
        <strain evidence="1 2">cv. Zhongwan 6</strain>
    </source>
</reference>
<evidence type="ECO:0000313" key="1">
    <source>
        <dbReference type="EMBL" id="KAI5429874.1"/>
    </source>
</evidence>
<comment type="caution">
    <text evidence="1">The sequence shown here is derived from an EMBL/GenBank/DDBJ whole genome shotgun (WGS) entry which is preliminary data.</text>
</comment>
<protein>
    <submittedName>
        <fullName evidence="1">Uncharacterized protein</fullName>
    </submittedName>
</protein>
<gene>
    <name evidence="1" type="ORF">KIW84_034453</name>
</gene>
<sequence length="72" mass="7750">MPNSILREVEIMVTTLSGCGGGIYGVCSMRILCSKFRGPSEHTLFDDVVIDKVVQVGDPKQLPATVLSNVAR</sequence>
<dbReference type="Gramene" id="Psat03G0445300-T1">
    <property type="protein sequence ID" value="KAI5429874.1"/>
    <property type="gene ID" value="KIW84_034453"/>
</dbReference>
<keyword evidence="2" id="KW-1185">Reference proteome</keyword>
<evidence type="ECO:0000313" key="2">
    <source>
        <dbReference type="Proteomes" id="UP001058974"/>
    </source>
</evidence>
<accession>A0A9D4Y199</accession>
<dbReference type="InterPro" id="IPR027417">
    <property type="entry name" value="P-loop_NTPase"/>
</dbReference>
<dbReference type="EMBL" id="JAMSHJ010000003">
    <property type="protein sequence ID" value="KAI5429874.1"/>
    <property type="molecule type" value="Genomic_DNA"/>
</dbReference>